<evidence type="ECO:0000256" key="4">
    <source>
        <dbReference type="ARBA" id="ARBA00022692"/>
    </source>
</evidence>
<reference evidence="9" key="2">
    <citation type="submission" date="2015-03" db="EMBL/GenBank/DDBJ databases">
        <authorList>
            <person name="Chen Z."/>
            <person name="Feng J."/>
            <person name="Fang H."/>
            <person name="Li Y."/>
            <person name="Chen X."/>
            <person name="Guo X."/>
            <person name="Chen W."/>
            <person name="Wang L."/>
            <person name="Lin L."/>
            <person name="Yang H."/>
            <person name="Yang W."/>
            <person name="Wang J."/>
            <person name="Yin Z."/>
            <person name="Liu C."/>
            <person name="Zhou D."/>
        </authorList>
    </citation>
    <scope>NUCLEOTIDE SEQUENCE</scope>
    <source>
        <strain evidence="9">YNKP001</strain>
        <plasmid evidence="9">pYNKP001-NDM</plasmid>
    </source>
</reference>
<comment type="subcellular location">
    <subcellularLocation>
        <location evidence="1">Cell membrane</location>
        <topology evidence="1">Single-pass membrane protein</topology>
    </subcellularLocation>
</comment>
<proteinExistence type="inferred from homology"/>
<gene>
    <name evidence="9" type="primary">traF</name>
    <name evidence="9" type="ORF">pYNKP001-NDM_0040</name>
</gene>
<dbReference type="RefSeq" id="WP_014014945.1">
    <property type="nucleotide sequence ID" value="NZ_CP162965.1"/>
</dbReference>
<feature type="region of interest" description="Disordered" evidence="7">
    <location>
        <begin position="1"/>
        <end position="28"/>
    </location>
</feature>
<sequence length="379" mass="40199">MARKVDIDSELDNNSFDDERGGMPAQKRRTAPGLRAFIAILAIIAMCFVGVTIYTHTRKAPDTAKTDSGNKNDGVSSLPSYQFNTNPNVGGAAAPAPDANRQAMQDKAKADYEASHNNAGRTNNGKKQLTPEEMAMQRRLSGDLTGENGGGQTATKADQQQGDESSDGSSALAKQLTPARLKGTKAGVMQNMSMTIAKGTMIPCGMSTELDTTIPGMVSCRVTRDVYSVDGLVKLIDKGATVTGEMNGGLKNGQARVFVLWERAVNPDGTFINLDSAGTNSLGSSGIPGQVDTHFWDRFSGAVFISVLSDALQAGVAAAQNGNNIQFSNTQNNSQELASEALRATINIPPTLYDQQGDAISIYVVRDLDFSDIYSLADN</sequence>
<evidence type="ECO:0000256" key="7">
    <source>
        <dbReference type="SAM" id="MobiDB-lite"/>
    </source>
</evidence>
<name>A0A2Z0N1X2_RAOOR</name>
<evidence type="ECO:0000313" key="9">
    <source>
        <dbReference type="EMBL" id="AKJ21340.1"/>
    </source>
</evidence>
<keyword evidence="4 8" id="KW-0812">Transmembrane</keyword>
<dbReference type="InterPro" id="IPR042217">
    <property type="entry name" value="T4SS_VirB10/TrbI"/>
</dbReference>
<evidence type="ECO:0000256" key="2">
    <source>
        <dbReference type="ARBA" id="ARBA00010265"/>
    </source>
</evidence>
<comment type="similarity">
    <text evidence="2">Belongs to the TrbI/VirB10 family.</text>
</comment>
<organism evidence="9">
    <name type="scientific">Raoultella ornithinolytica</name>
    <name type="common">Klebsiella ornithinolytica</name>
    <dbReference type="NCBI Taxonomy" id="54291"/>
    <lineage>
        <taxon>Bacteria</taxon>
        <taxon>Pseudomonadati</taxon>
        <taxon>Pseudomonadota</taxon>
        <taxon>Gammaproteobacteria</taxon>
        <taxon>Enterobacterales</taxon>
        <taxon>Enterobacteriaceae</taxon>
        <taxon>Klebsiella/Raoultella group</taxon>
        <taxon>Raoultella</taxon>
    </lineage>
</organism>
<dbReference type="GO" id="GO:0005886">
    <property type="term" value="C:plasma membrane"/>
    <property type="evidence" value="ECO:0007669"/>
    <property type="project" value="UniProtKB-SubCell"/>
</dbReference>
<feature type="compositionally biased region" description="Polar residues" evidence="7">
    <location>
        <begin position="71"/>
        <end position="85"/>
    </location>
</feature>
<feature type="compositionally biased region" description="Low complexity" evidence="7">
    <location>
        <begin position="158"/>
        <end position="170"/>
    </location>
</feature>
<evidence type="ECO:0000256" key="8">
    <source>
        <dbReference type="SAM" id="Phobius"/>
    </source>
</evidence>
<feature type="region of interest" description="Disordered" evidence="7">
    <location>
        <begin position="59"/>
        <end position="173"/>
    </location>
</feature>
<evidence type="ECO:0000256" key="6">
    <source>
        <dbReference type="ARBA" id="ARBA00023136"/>
    </source>
</evidence>
<dbReference type="Gene3D" id="2.40.128.260">
    <property type="entry name" value="Type IV secretion system, VirB10/TraB/TrbI"/>
    <property type="match status" value="2"/>
</dbReference>
<evidence type="ECO:0000256" key="3">
    <source>
        <dbReference type="ARBA" id="ARBA00022475"/>
    </source>
</evidence>
<dbReference type="InterPro" id="IPR047695">
    <property type="entry name" value="T4SS_VirB10/PtlG"/>
</dbReference>
<protein>
    <submittedName>
        <fullName evidence="9">Protein virB10</fullName>
    </submittedName>
</protein>
<accession>A0A2Z0N1X2</accession>
<dbReference type="AlphaFoldDB" id="A0A2Z0N1X2"/>
<geneLocation type="plasmid" evidence="9">
    <name>pYNKP001-NDM</name>
</geneLocation>
<keyword evidence="5 8" id="KW-1133">Transmembrane helix</keyword>
<dbReference type="InterPro" id="IPR005498">
    <property type="entry name" value="T4SS_VirB10/TraB/TrbI"/>
</dbReference>
<reference evidence="9" key="1">
    <citation type="journal article" date="2015" name="Front. Microbiol.">
        <title>Production of plasmid-encoding NDM-1 in clinical Raoultella ornithinolytica and Leclercia adecarboxylata from China.</title>
        <authorList>
            <person name="Sun F."/>
            <person name="Yin Z."/>
            <person name="Feng J."/>
            <person name="Qiu Y."/>
            <person name="Zhang D."/>
            <person name="Luo W."/>
            <person name="Yang H."/>
            <person name="Yang W."/>
            <person name="Wang J."/>
            <person name="Chen W."/>
            <person name="Xia P."/>
            <person name="Zhou D."/>
        </authorList>
    </citation>
    <scope>NUCLEOTIDE SEQUENCE</scope>
    <source>
        <strain evidence="9">YNKP001</strain>
        <plasmid evidence="9">pYNKP001-NDM</plasmid>
    </source>
</reference>
<evidence type="ECO:0000256" key="5">
    <source>
        <dbReference type="ARBA" id="ARBA00022989"/>
    </source>
</evidence>
<feature type="compositionally biased region" description="Low complexity" evidence="7">
    <location>
        <begin position="86"/>
        <end position="100"/>
    </location>
</feature>
<feature type="compositionally biased region" description="Basic and acidic residues" evidence="7">
    <location>
        <begin position="59"/>
        <end position="70"/>
    </location>
</feature>
<feature type="transmembrane region" description="Helical" evidence="8">
    <location>
        <begin position="36"/>
        <end position="55"/>
    </location>
</feature>
<feature type="compositionally biased region" description="Polar residues" evidence="7">
    <location>
        <begin position="115"/>
        <end position="127"/>
    </location>
</feature>
<keyword evidence="9" id="KW-0614">Plasmid</keyword>
<dbReference type="NCBIfam" id="NF038091">
    <property type="entry name" value="T4SS_VirB10"/>
    <property type="match status" value="1"/>
</dbReference>
<dbReference type="EMBL" id="KP900017">
    <property type="protein sequence ID" value="AKJ21340.1"/>
    <property type="molecule type" value="Genomic_DNA"/>
</dbReference>
<keyword evidence="6 8" id="KW-0472">Membrane</keyword>
<dbReference type="Pfam" id="PF03743">
    <property type="entry name" value="TrbI"/>
    <property type="match status" value="1"/>
</dbReference>
<evidence type="ECO:0000256" key="1">
    <source>
        <dbReference type="ARBA" id="ARBA00004162"/>
    </source>
</evidence>
<feature type="compositionally biased region" description="Basic and acidic residues" evidence="7">
    <location>
        <begin position="104"/>
        <end position="114"/>
    </location>
</feature>
<keyword evidence="3" id="KW-1003">Cell membrane</keyword>
<dbReference type="CDD" id="cd16429">
    <property type="entry name" value="VirB10"/>
    <property type="match status" value="1"/>
</dbReference>